<dbReference type="PANTHER" id="PTHR15444:SF4">
    <property type="entry name" value="SECRETED PHOSPHOPROTEIN 24"/>
    <property type="match status" value="1"/>
</dbReference>
<evidence type="ECO:0000313" key="12">
    <source>
        <dbReference type="Proteomes" id="UP001558613"/>
    </source>
</evidence>
<evidence type="ECO:0000256" key="1">
    <source>
        <dbReference type="ARBA" id="ARBA00002371"/>
    </source>
</evidence>
<evidence type="ECO:0000256" key="7">
    <source>
        <dbReference type="ARBA" id="ARBA00022729"/>
    </source>
</evidence>
<evidence type="ECO:0000256" key="8">
    <source>
        <dbReference type="ARBA" id="ARBA00023157"/>
    </source>
</evidence>
<evidence type="ECO:0000256" key="3">
    <source>
        <dbReference type="ARBA" id="ARBA00008576"/>
    </source>
</evidence>
<keyword evidence="6" id="KW-0597">Phosphoprotein</keyword>
<dbReference type="SUPFAM" id="SSF54403">
    <property type="entry name" value="Cystatin/monellin"/>
    <property type="match status" value="1"/>
</dbReference>
<keyword evidence="5" id="KW-0964">Secreted</keyword>
<evidence type="ECO:0000256" key="2">
    <source>
        <dbReference type="ARBA" id="ARBA00004613"/>
    </source>
</evidence>
<sequence length="173" mass="19490">MVPAFILLLFFPCCYVSGQLLRYNFSPLANLALKVSVDEVNKQSSNFNLHRPTSRVVRQITQVRDNTYDILLDFGIKETVCQKHTRRAYMDRCRFKQGRFTSKKLCSSRVRVGSTSVAPLGIRCIADTAAFESSSESSSEEVIIRGTRRVSMGSFSQGVILCQGEFDCSRLLL</sequence>
<organism evidence="11 12">
    <name type="scientific">Cirrhinus molitorella</name>
    <name type="common">mud carp</name>
    <dbReference type="NCBI Taxonomy" id="172907"/>
    <lineage>
        <taxon>Eukaryota</taxon>
        <taxon>Metazoa</taxon>
        <taxon>Chordata</taxon>
        <taxon>Craniata</taxon>
        <taxon>Vertebrata</taxon>
        <taxon>Euteleostomi</taxon>
        <taxon>Actinopterygii</taxon>
        <taxon>Neopterygii</taxon>
        <taxon>Teleostei</taxon>
        <taxon>Ostariophysi</taxon>
        <taxon>Cypriniformes</taxon>
        <taxon>Cyprinidae</taxon>
        <taxon>Labeoninae</taxon>
        <taxon>Labeonini</taxon>
        <taxon>Cirrhinus</taxon>
    </lineage>
</organism>
<comment type="similarity">
    <text evidence="3">Belongs to the SPP2 family.</text>
</comment>
<dbReference type="InterPro" id="IPR046350">
    <property type="entry name" value="Cystatin_sf"/>
</dbReference>
<dbReference type="InterPro" id="IPR010892">
    <property type="entry name" value="Spp-24"/>
</dbReference>
<dbReference type="PANTHER" id="PTHR15444">
    <property type="entry name" value="SECRETED PHOSPHOPROTEIN 24"/>
    <property type="match status" value="1"/>
</dbReference>
<comment type="caution">
    <text evidence="11">The sequence shown here is derived from an EMBL/GenBank/DDBJ whole genome shotgun (WGS) entry which is preliminary data.</text>
</comment>
<keyword evidence="12" id="KW-1185">Reference proteome</keyword>
<dbReference type="Gene3D" id="3.10.450.10">
    <property type="match status" value="1"/>
</dbReference>
<feature type="signal peptide" evidence="10">
    <location>
        <begin position="1"/>
        <end position="18"/>
    </location>
</feature>
<evidence type="ECO:0000313" key="11">
    <source>
        <dbReference type="EMBL" id="KAL1268105.1"/>
    </source>
</evidence>
<comment type="subcellular location">
    <subcellularLocation>
        <location evidence="2">Secreted</location>
    </subcellularLocation>
</comment>
<dbReference type="Pfam" id="PF00666">
    <property type="entry name" value="Cathelicidins"/>
    <property type="match status" value="1"/>
</dbReference>
<evidence type="ECO:0000256" key="6">
    <source>
        <dbReference type="ARBA" id="ARBA00022553"/>
    </source>
</evidence>
<reference evidence="11 12" key="1">
    <citation type="submission" date="2023-09" db="EMBL/GenBank/DDBJ databases">
        <authorList>
            <person name="Wang M."/>
        </authorList>
    </citation>
    <scope>NUCLEOTIDE SEQUENCE [LARGE SCALE GENOMIC DNA]</scope>
    <source>
        <strain evidence="11">GT-2023</strain>
        <tissue evidence="11">Liver</tissue>
    </source>
</reference>
<feature type="chain" id="PRO_5046935288" description="Secreted phosphoprotein 24" evidence="10">
    <location>
        <begin position="19"/>
        <end position="173"/>
    </location>
</feature>
<comment type="function">
    <text evidence="1">Could coordinate an aspect of bone turnover.</text>
</comment>
<evidence type="ECO:0000256" key="5">
    <source>
        <dbReference type="ARBA" id="ARBA00022525"/>
    </source>
</evidence>
<dbReference type="EMBL" id="JAYMGO010000009">
    <property type="protein sequence ID" value="KAL1268105.1"/>
    <property type="molecule type" value="Genomic_DNA"/>
</dbReference>
<evidence type="ECO:0000256" key="10">
    <source>
        <dbReference type="SAM" id="SignalP"/>
    </source>
</evidence>
<protein>
    <recommendedName>
        <fullName evidence="4">Secreted phosphoprotein 24</fullName>
    </recommendedName>
    <alternativeName>
        <fullName evidence="9">Secreted phosphoprotein 2</fullName>
    </alternativeName>
</protein>
<keyword evidence="7 10" id="KW-0732">Signal</keyword>
<proteinExistence type="inferred from homology"/>
<name>A0ABR3MU81_9TELE</name>
<gene>
    <name evidence="11" type="ORF">QQF64_033468</name>
</gene>
<evidence type="ECO:0000256" key="9">
    <source>
        <dbReference type="ARBA" id="ARBA00029627"/>
    </source>
</evidence>
<evidence type="ECO:0000256" key="4">
    <source>
        <dbReference type="ARBA" id="ARBA00020365"/>
    </source>
</evidence>
<accession>A0ABR3MU81</accession>
<keyword evidence="8" id="KW-1015">Disulfide bond</keyword>
<dbReference type="Proteomes" id="UP001558613">
    <property type="component" value="Unassembled WGS sequence"/>
</dbReference>